<dbReference type="AlphaFoldDB" id="A0A0H3I257"/>
<evidence type="ECO:0000313" key="2">
    <source>
        <dbReference type="EMBL" id="AFI88672.1"/>
    </source>
</evidence>
<evidence type="ECO:0000259" key="1">
    <source>
        <dbReference type="Pfam" id="PF03527"/>
    </source>
</evidence>
<dbReference type="Gene3D" id="2.180.10.10">
    <property type="entry name" value="RHS repeat-associated core"/>
    <property type="match status" value="1"/>
</dbReference>
<feature type="domain" description="RHS protein conserved region" evidence="1">
    <location>
        <begin position="71"/>
        <end position="104"/>
    </location>
</feature>
<dbReference type="OMA" id="TCSYDPE"/>
<reference evidence="2 3" key="1">
    <citation type="journal article" date="2012" name="J. Bacteriol.">
        <title>Genome sequence of Pectobacterium sp. strain SCC3193.</title>
        <authorList>
            <person name="Koskinen J.P."/>
            <person name="Laine P."/>
            <person name="Niemi O."/>
            <person name="Nykyri J."/>
            <person name="Harjunpaa H."/>
            <person name="Auvinen P."/>
            <person name="Paulin L."/>
            <person name="Pirhonen M."/>
            <person name="Palva T."/>
            <person name="Holm L."/>
        </authorList>
    </citation>
    <scope>NUCLEOTIDE SEQUENCE [LARGE SCALE GENOMIC DNA]</scope>
    <source>
        <strain evidence="2 3">SCC3193</strain>
    </source>
</reference>
<gene>
    <name evidence="2" type="ordered locus">W5S_0546</name>
</gene>
<dbReference type="EMBL" id="CP003415">
    <property type="protein sequence ID" value="AFI88672.1"/>
    <property type="molecule type" value="Genomic_DNA"/>
</dbReference>
<proteinExistence type="predicted"/>
<dbReference type="Proteomes" id="UP000008044">
    <property type="component" value="Chromosome"/>
</dbReference>
<dbReference type="Pfam" id="PF03527">
    <property type="entry name" value="RHS"/>
    <property type="match status" value="1"/>
</dbReference>
<name>A0A0H3I257_PECPM</name>
<evidence type="ECO:0000313" key="3">
    <source>
        <dbReference type="Proteomes" id="UP000008044"/>
    </source>
</evidence>
<dbReference type="KEGG" id="pec:W5S_0546"/>
<protein>
    <submittedName>
        <fullName evidence="2">RHS protein</fullName>
    </submittedName>
</protein>
<dbReference type="eggNOG" id="COG3209">
    <property type="taxonomic scope" value="Bacteria"/>
</dbReference>
<sequence>MAMMRWADAPPKTVTWGENRKQEETRFLWDGFRLLHARYADRTESYVYDQTVWSSPLARITQQPGARDGDIRWFNTELNGAPLEMTDAEGAVRWSGDYGSFGAVNGQAQDLIGLAGGD</sequence>
<dbReference type="HOGENOM" id="CLU_2129584_0_0_6"/>
<accession>A0A0H3I257</accession>
<organism evidence="2 3">
    <name type="scientific">Pectobacterium parmentieri</name>
    <dbReference type="NCBI Taxonomy" id="1905730"/>
    <lineage>
        <taxon>Bacteria</taxon>
        <taxon>Pseudomonadati</taxon>
        <taxon>Pseudomonadota</taxon>
        <taxon>Gammaproteobacteria</taxon>
        <taxon>Enterobacterales</taxon>
        <taxon>Pectobacteriaceae</taxon>
        <taxon>Pectobacterium</taxon>
    </lineage>
</organism>
<dbReference type="PATRIC" id="fig|1166016.3.peg.549"/>
<dbReference type="InterPro" id="IPR001826">
    <property type="entry name" value="RHS"/>
</dbReference>